<evidence type="ECO:0000256" key="8">
    <source>
        <dbReference type="ARBA" id="ARBA00022975"/>
    </source>
</evidence>
<dbReference type="EC" id="2.7.4.14" evidence="11"/>
<evidence type="ECO:0000256" key="10">
    <source>
        <dbReference type="ARBA" id="ARBA00048116"/>
    </source>
</evidence>
<feature type="region of interest" description="NMPbind" evidence="11">
    <location>
        <begin position="57"/>
        <end position="87"/>
    </location>
</feature>
<comment type="similarity">
    <text evidence="11">Belongs to the adenylate kinase family. UMP-CMP kinase subfamily.</text>
</comment>
<dbReference type="GO" id="GO:0005737">
    <property type="term" value="C:cytoplasm"/>
    <property type="evidence" value="ECO:0007669"/>
    <property type="project" value="UniProtKB-SubCell"/>
</dbReference>
<feature type="binding site" evidence="11">
    <location>
        <position position="165"/>
    </location>
    <ligand>
        <name>a ribonucleoside 5'-phosphate</name>
        <dbReference type="ChEBI" id="CHEBI:58043"/>
    </ligand>
</feature>
<evidence type="ECO:0000313" key="13">
    <source>
        <dbReference type="Proteomes" id="UP001209878"/>
    </source>
</evidence>
<dbReference type="Proteomes" id="UP001209878">
    <property type="component" value="Unassembled WGS sequence"/>
</dbReference>
<evidence type="ECO:0000256" key="6">
    <source>
        <dbReference type="ARBA" id="ARBA00022777"/>
    </source>
</evidence>
<evidence type="ECO:0000256" key="3">
    <source>
        <dbReference type="ARBA" id="ARBA00022490"/>
    </source>
</evidence>
<dbReference type="Pfam" id="PF00406">
    <property type="entry name" value="ADK"/>
    <property type="match status" value="1"/>
</dbReference>
<accession>A0AAD9UKL8</accession>
<dbReference type="PRINTS" id="PR00094">
    <property type="entry name" value="ADENYLTKNASE"/>
</dbReference>
<dbReference type="InterPro" id="IPR006266">
    <property type="entry name" value="UMP_CMP_kinase"/>
</dbReference>
<comment type="function">
    <text evidence="1">Catalyzes the reversible transfer of the terminal phosphate group between ATP and AMP. Plays an important role in cellular energy homeostasis and in adenine nucleotide metabolism.</text>
</comment>
<keyword evidence="6 11" id="KW-0418">Kinase</keyword>
<keyword evidence="9 11" id="KW-0539">Nucleus</keyword>
<dbReference type="NCBIfam" id="TIGR01359">
    <property type="entry name" value="UMP_CMP_kin_fam"/>
    <property type="match status" value="1"/>
</dbReference>
<dbReference type="InterPro" id="IPR027417">
    <property type="entry name" value="P-loop_NTPase"/>
</dbReference>
<proteinExistence type="inferred from homology"/>
<feature type="binding site" evidence="11">
    <location>
        <begin position="37"/>
        <end position="42"/>
    </location>
    <ligand>
        <name>ATP</name>
        <dbReference type="ChEBI" id="CHEBI:30616"/>
    </ligand>
</feature>
<evidence type="ECO:0000313" key="12">
    <source>
        <dbReference type="EMBL" id="KAK2192730.1"/>
    </source>
</evidence>
<dbReference type="PROSITE" id="PS00113">
    <property type="entry name" value="ADENYLATE_KINASE"/>
    <property type="match status" value="1"/>
</dbReference>
<evidence type="ECO:0000256" key="1">
    <source>
        <dbReference type="ARBA" id="ARBA00003053"/>
    </source>
</evidence>
<keyword evidence="5 11" id="KW-0547">Nucleotide-binding</keyword>
<comment type="cofactor">
    <cofactor evidence="11">
        <name>Mg(2+)</name>
        <dbReference type="ChEBI" id="CHEBI:18420"/>
    </cofactor>
    <text evidence="11">Binds 1 Mg(2+) ion per monomer.</text>
</comment>
<feature type="binding site" evidence="11">
    <location>
        <position position="63"/>
    </location>
    <ligand>
        <name>a ribonucleoside 5'-phosphate</name>
        <dbReference type="ChEBI" id="CHEBI:58043"/>
    </ligand>
</feature>
<keyword evidence="4 11" id="KW-0808">Transferase</keyword>
<feature type="binding site" evidence="11">
    <location>
        <position position="176"/>
    </location>
    <ligand>
        <name>a ribonucleoside 5'-phosphate</name>
        <dbReference type="ChEBI" id="CHEBI:58043"/>
    </ligand>
</feature>
<keyword evidence="13" id="KW-1185">Reference proteome</keyword>
<evidence type="ECO:0000256" key="2">
    <source>
        <dbReference type="ARBA" id="ARBA00011245"/>
    </source>
</evidence>
<feature type="binding site" evidence="11">
    <location>
        <begin position="85"/>
        <end position="87"/>
    </location>
    <ligand>
        <name>a ribonucleoside 5'-phosphate</name>
        <dbReference type="ChEBI" id="CHEBI:58043"/>
    </ligand>
</feature>
<evidence type="ECO:0000256" key="5">
    <source>
        <dbReference type="ARBA" id="ARBA00022741"/>
    </source>
</evidence>
<dbReference type="EMBL" id="JAODUO010000023">
    <property type="protein sequence ID" value="KAK2192730.1"/>
    <property type="molecule type" value="Genomic_DNA"/>
</dbReference>
<organism evidence="12 13">
    <name type="scientific">Ridgeia piscesae</name>
    <name type="common">Tubeworm</name>
    <dbReference type="NCBI Taxonomy" id="27915"/>
    <lineage>
        <taxon>Eukaryota</taxon>
        <taxon>Metazoa</taxon>
        <taxon>Spiralia</taxon>
        <taxon>Lophotrochozoa</taxon>
        <taxon>Annelida</taxon>
        <taxon>Polychaeta</taxon>
        <taxon>Sedentaria</taxon>
        <taxon>Canalipalpata</taxon>
        <taxon>Sabellida</taxon>
        <taxon>Siboglinidae</taxon>
        <taxon>Ridgeia</taxon>
    </lineage>
</organism>
<sequence length="226" mass="25317">MCLRSIFQIASRRFRTTLVNPVMSSKPNVVFVLGGPGAGKGTQCERIVKDFGYIHLSAGELLRAERNKPNSEVGALIEKHITEGTIVPVKITCGLLAQAMVETMAVDANKNNFLVDGFPRNKDNLDGWNSEMGDKSNVRFVLFFDCDEQVCMNRCLARGQAGSGRSDDNVDSLKKRIQTYHDSTMPIIDYYNQQKLVRQINAGRPVDEVCLVLIIVLYTYYCHFTV</sequence>
<feature type="binding site" evidence="11">
    <location>
        <position position="124"/>
    </location>
    <ligand>
        <name>CMP</name>
        <dbReference type="ChEBI" id="CHEBI:60377"/>
    </ligand>
</feature>
<evidence type="ECO:0000256" key="11">
    <source>
        <dbReference type="HAMAP-Rule" id="MF_03172"/>
    </source>
</evidence>
<keyword evidence="3 11" id="KW-0963">Cytoplasm</keyword>
<evidence type="ECO:0000256" key="9">
    <source>
        <dbReference type="ARBA" id="ARBA00023242"/>
    </source>
</evidence>
<evidence type="ECO:0000256" key="4">
    <source>
        <dbReference type="ARBA" id="ARBA00022679"/>
    </source>
</evidence>
<dbReference type="GO" id="GO:0050145">
    <property type="term" value="F:nucleoside monophosphate kinase activity"/>
    <property type="evidence" value="ECO:0007669"/>
    <property type="project" value="UniProtKB-ARBA"/>
</dbReference>
<keyword evidence="8 11" id="KW-0665">Pyrimidine biosynthesis</keyword>
<dbReference type="InterPro" id="IPR033690">
    <property type="entry name" value="Adenylat_kinase_CS"/>
</dbReference>
<gene>
    <name evidence="12" type="ORF">NP493_23g00029</name>
</gene>
<comment type="function">
    <text evidence="11">Catalyzes the phosphorylation of pyrimidine nucleoside monophosphates at the expense of ATP. Plays an important role in de novo pyrimidine nucleotide biosynthesis. Has preference for UMP and CMP as phosphate acceptors.</text>
</comment>
<dbReference type="PANTHER" id="PTHR23359">
    <property type="entry name" value="NUCLEOTIDE KINASE"/>
    <property type="match status" value="1"/>
</dbReference>
<dbReference type="FunFam" id="3.40.50.300:FF:000315">
    <property type="entry name" value="Adenylate kinase 1"/>
    <property type="match status" value="1"/>
</dbReference>
<dbReference type="HAMAP" id="MF_03172">
    <property type="entry name" value="Adenylate_kinase_UMP_CMP_kin"/>
    <property type="match status" value="1"/>
</dbReference>
<feature type="binding site" evidence="11">
    <location>
        <position position="158"/>
    </location>
    <ligand>
        <name>ATP</name>
        <dbReference type="ChEBI" id="CHEBI:30616"/>
    </ligand>
</feature>
<comment type="caution">
    <text evidence="12">The sequence shown here is derived from an EMBL/GenBank/DDBJ whole genome shotgun (WGS) entry which is preliminary data.</text>
</comment>
<dbReference type="CDD" id="cd01428">
    <property type="entry name" value="ADK"/>
    <property type="match status" value="1"/>
</dbReference>
<dbReference type="GO" id="GO:0006207">
    <property type="term" value="P:'de novo' pyrimidine nucleobase biosynthetic process"/>
    <property type="evidence" value="ECO:0007669"/>
    <property type="project" value="InterPro"/>
</dbReference>
<comment type="domain">
    <text evidence="11">Consists of three domains, a large central CORE domain and two small peripheral domains, NMPbind and LID, which undergo movements during catalysis. The LID domain closes over the site of phosphoryl transfer upon ATP binding. Assembling and dissambling the active center during each catalytic cycle provides an effective means to prevent ATP hydrolysis.</text>
</comment>
<dbReference type="Gene3D" id="3.40.50.300">
    <property type="entry name" value="P-loop containing nucleotide triphosphate hydrolases"/>
    <property type="match status" value="1"/>
</dbReference>
<evidence type="ECO:0000256" key="7">
    <source>
        <dbReference type="ARBA" id="ARBA00022840"/>
    </source>
</evidence>
<comment type="catalytic activity">
    <reaction evidence="11">
        <text>dCMP + ATP = dCDP + ADP</text>
        <dbReference type="Rhea" id="RHEA:25094"/>
        <dbReference type="ChEBI" id="CHEBI:30616"/>
        <dbReference type="ChEBI" id="CHEBI:57566"/>
        <dbReference type="ChEBI" id="CHEBI:58593"/>
        <dbReference type="ChEBI" id="CHEBI:456216"/>
        <dbReference type="EC" id="2.7.4.14"/>
    </reaction>
</comment>
<comment type="caution">
    <text evidence="11">Lacks conserved residue(s) required for the propagation of feature annotation.</text>
</comment>
<comment type="catalytic activity">
    <reaction evidence="10 11">
        <text>UMP + ATP = UDP + ADP</text>
        <dbReference type="Rhea" id="RHEA:24400"/>
        <dbReference type="ChEBI" id="CHEBI:30616"/>
        <dbReference type="ChEBI" id="CHEBI:57865"/>
        <dbReference type="ChEBI" id="CHEBI:58223"/>
        <dbReference type="ChEBI" id="CHEBI:456216"/>
        <dbReference type="EC" id="2.7.4.14"/>
    </reaction>
</comment>
<dbReference type="GO" id="GO:0005634">
    <property type="term" value="C:nucleus"/>
    <property type="evidence" value="ECO:0007669"/>
    <property type="project" value="UniProtKB-SubCell"/>
</dbReference>
<comment type="catalytic activity">
    <reaction evidence="11">
        <text>CMP + ATP = CDP + ADP</text>
        <dbReference type="Rhea" id="RHEA:11600"/>
        <dbReference type="ChEBI" id="CHEBI:30616"/>
        <dbReference type="ChEBI" id="CHEBI:58069"/>
        <dbReference type="ChEBI" id="CHEBI:60377"/>
        <dbReference type="ChEBI" id="CHEBI:456216"/>
        <dbReference type="EC" id="2.7.4.14"/>
    </reaction>
</comment>
<comment type="subcellular location">
    <subcellularLocation>
        <location evidence="11">Cytoplasm</location>
    </subcellularLocation>
    <subcellularLocation>
        <location evidence="11">Nucleus</location>
    </subcellularLocation>
</comment>
<feature type="binding site" evidence="11">
    <location>
        <begin position="117"/>
        <end position="120"/>
    </location>
    <ligand>
        <name>a ribonucleoside 5'-phosphate</name>
        <dbReference type="ChEBI" id="CHEBI:58043"/>
    </ligand>
</feature>
<dbReference type="GO" id="GO:0006221">
    <property type="term" value="P:pyrimidine nucleotide biosynthetic process"/>
    <property type="evidence" value="ECO:0007669"/>
    <property type="project" value="UniProtKB-UniRule"/>
</dbReference>
<comment type="subunit">
    <text evidence="2 11">Monomer.</text>
</comment>
<dbReference type="GO" id="GO:0005524">
    <property type="term" value="F:ATP binding"/>
    <property type="evidence" value="ECO:0007669"/>
    <property type="project" value="UniProtKB-KW"/>
</dbReference>
<reference evidence="12" key="1">
    <citation type="journal article" date="2023" name="Mol. Biol. Evol.">
        <title>Third-Generation Sequencing Reveals the Adaptive Role of the Epigenome in Three Deep-Sea Polychaetes.</title>
        <authorList>
            <person name="Perez M."/>
            <person name="Aroh O."/>
            <person name="Sun Y."/>
            <person name="Lan Y."/>
            <person name="Juniper S.K."/>
            <person name="Young C.R."/>
            <person name="Angers B."/>
            <person name="Qian P.Y."/>
        </authorList>
    </citation>
    <scope>NUCLEOTIDE SEQUENCE</scope>
    <source>
        <strain evidence="12">R07B-5</strain>
    </source>
</reference>
<dbReference type="InterPro" id="IPR000850">
    <property type="entry name" value="Adenylat/UMP-CMP_kin"/>
</dbReference>
<dbReference type="AlphaFoldDB" id="A0AAD9UKL8"/>
<name>A0AAD9UKL8_RIDPI</name>
<feature type="binding site" evidence="11">
    <location>
        <position position="204"/>
    </location>
    <ligand>
        <name>ATP</name>
        <dbReference type="ChEBI" id="CHEBI:30616"/>
    </ligand>
</feature>
<protein>
    <recommendedName>
        <fullName evidence="11">UMP-CMP kinase</fullName>
        <ecNumber evidence="11">2.7.4.14</ecNumber>
    </recommendedName>
    <alternativeName>
        <fullName evidence="11">Deoxycytidylate kinase</fullName>
        <shortName evidence="11">CK</shortName>
        <shortName evidence="11">dCMP kinase</shortName>
    </alternativeName>
    <alternativeName>
        <fullName evidence="11">Uridine monophosphate/cytidine monophosphate kinase</fullName>
        <shortName evidence="11">UMP/CMP kinase</shortName>
        <shortName evidence="11">UMP/CMPK</shortName>
    </alternativeName>
</protein>
<keyword evidence="7 11" id="KW-0067">ATP-binding</keyword>
<dbReference type="SUPFAM" id="SSF52540">
    <property type="entry name" value="P-loop containing nucleoside triphosphate hydrolases"/>
    <property type="match status" value="1"/>
</dbReference>
<dbReference type="HAMAP" id="MF_00235">
    <property type="entry name" value="Adenylate_kinase_Adk"/>
    <property type="match status" value="1"/>
</dbReference>